<evidence type="ECO:0000256" key="1">
    <source>
        <dbReference type="SAM" id="SignalP"/>
    </source>
</evidence>
<dbReference type="EMBL" id="NCVQ01000007">
    <property type="protein sequence ID" value="PWZ19332.1"/>
    <property type="molecule type" value="Genomic_DNA"/>
</dbReference>
<dbReference type="AlphaFoldDB" id="A0A3L6EE77"/>
<reference evidence="2" key="1">
    <citation type="journal article" date="2018" name="Nat. Genet.">
        <title>Extensive intraspecific gene order and gene structural variations between Mo17 and other maize genomes.</title>
        <authorList>
            <person name="Sun S."/>
            <person name="Zhou Y."/>
            <person name="Chen J."/>
            <person name="Shi J."/>
            <person name="Zhao H."/>
            <person name="Zhao H."/>
            <person name="Song W."/>
            <person name="Zhang M."/>
            <person name="Cui Y."/>
            <person name="Dong X."/>
            <person name="Liu H."/>
            <person name="Ma X."/>
            <person name="Jiao Y."/>
            <person name="Wang B."/>
            <person name="Wei X."/>
            <person name="Stein J.C."/>
            <person name="Glaubitz J.C."/>
            <person name="Lu F."/>
            <person name="Yu G."/>
            <person name="Liang C."/>
            <person name="Fengler K."/>
            <person name="Li B."/>
            <person name="Rafalski A."/>
            <person name="Schnable P.S."/>
            <person name="Ware D.H."/>
            <person name="Buckler E.S."/>
            <person name="Lai J."/>
        </authorList>
    </citation>
    <scope>NUCLEOTIDE SEQUENCE [LARGE SCALE GENOMIC DNA]</scope>
    <source>
        <tissue evidence="2">Seedling</tissue>
    </source>
</reference>
<evidence type="ECO:0000313" key="2">
    <source>
        <dbReference type="EMBL" id="PWZ19332.1"/>
    </source>
</evidence>
<dbReference type="Proteomes" id="UP000251960">
    <property type="component" value="Chromosome 6"/>
</dbReference>
<proteinExistence type="predicted"/>
<protein>
    <recommendedName>
        <fullName evidence="3">Bifunctional inhibitor/plant lipid transfer protein/seed storage helical domain-containing protein</fullName>
    </recommendedName>
</protein>
<gene>
    <name evidence="2" type="ORF">Zm00014a_007809</name>
</gene>
<evidence type="ECO:0008006" key="3">
    <source>
        <dbReference type="Google" id="ProtNLM"/>
    </source>
</evidence>
<comment type="caution">
    <text evidence="2">The sequence shown here is derived from an EMBL/GenBank/DDBJ whole genome shotgun (WGS) entry which is preliminary data.</text>
</comment>
<feature type="signal peptide" evidence="1">
    <location>
        <begin position="1"/>
        <end position="21"/>
    </location>
</feature>
<feature type="chain" id="PRO_5018053244" description="Bifunctional inhibitor/plant lipid transfer protein/seed storage helical domain-containing protein" evidence="1">
    <location>
        <begin position="22"/>
        <end position="114"/>
    </location>
</feature>
<name>A0A3L6EE77_MAIZE</name>
<accession>A0A3L6EE77</accession>
<keyword evidence="1" id="KW-0732">Signal</keyword>
<sequence length="114" mass="12061">MLIPKNLLATILLLLALTALASLDTASSGCCGETCTDKQKRQILQACGSYIVAMAATASAGRSLPPRNGPCCAAVRALQRHGAGMMQCVVDLLTDAESRRYDAAAMLRLTRYCI</sequence>
<organism evidence="2">
    <name type="scientific">Zea mays</name>
    <name type="common">Maize</name>
    <dbReference type="NCBI Taxonomy" id="4577"/>
    <lineage>
        <taxon>Eukaryota</taxon>
        <taxon>Viridiplantae</taxon>
        <taxon>Streptophyta</taxon>
        <taxon>Embryophyta</taxon>
        <taxon>Tracheophyta</taxon>
        <taxon>Spermatophyta</taxon>
        <taxon>Magnoliopsida</taxon>
        <taxon>Liliopsida</taxon>
        <taxon>Poales</taxon>
        <taxon>Poaceae</taxon>
        <taxon>PACMAD clade</taxon>
        <taxon>Panicoideae</taxon>
        <taxon>Andropogonodae</taxon>
        <taxon>Andropogoneae</taxon>
        <taxon>Tripsacinae</taxon>
        <taxon>Zea</taxon>
    </lineage>
</organism>